<proteinExistence type="predicted"/>
<evidence type="ECO:0000313" key="2">
    <source>
        <dbReference type="EMBL" id="OFA00713.1"/>
    </source>
</evidence>
<dbReference type="OrthoDB" id="8657357at2"/>
<accession>A0A1E7WNL0</accession>
<name>A0A1E7WNL0_9BURK</name>
<evidence type="ECO:0008006" key="4">
    <source>
        <dbReference type="Google" id="ProtNLM"/>
    </source>
</evidence>
<evidence type="ECO:0000256" key="1">
    <source>
        <dbReference type="SAM" id="Phobius"/>
    </source>
</evidence>
<organism evidence="2 3">
    <name type="scientific">Duganella phyllosphaerae</name>
    <dbReference type="NCBI Taxonomy" id="762836"/>
    <lineage>
        <taxon>Bacteria</taxon>
        <taxon>Pseudomonadati</taxon>
        <taxon>Pseudomonadota</taxon>
        <taxon>Betaproteobacteria</taxon>
        <taxon>Burkholderiales</taxon>
        <taxon>Oxalobacteraceae</taxon>
        <taxon>Telluria group</taxon>
        <taxon>Duganella</taxon>
    </lineage>
</organism>
<keyword evidence="1" id="KW-0812">Transmembrane</keyword>
<dbReference type="EMBL" id="LROM01000082">
    <property type="protein sequence ID" value="OFA00713.1"/>
    <property type="molecule type" value="Genomic_DNA"/>
</dbReference>
<keyword evidence="3" id="KW-1185">Reference proteome</keyword>
<keyword evidence="1" id="KW-1133">Transmembrane helix</keyword>
<dbReference type="InterPro" id="IPR021344">
    <property type="entry name" value="DUF2970"/>
</dbReference>
<dbReference type="Pfam" id="PF11174">
    <property type="entry name" value="DUF2970"/>
    <property type="match status" value="1"/>
</dbReference>
<keyword evidence="1" id="KW-0472">Membrane</keyword>
<protein>
    <recommendedName>
        <fullName evidence="4">DUF2970 domain-containing protein</fullName>
    </recommendedName>
</protein>
<dbReference type="RefSeq" id="WP_070248270.1">
    <property type="nucleotide sequence ID" value="NZ_LROM01000082.1"/>
</dbReference>
<dbReference type="AlphaFoldDB" id="A0A1E7WNL0"/>
<gene>
    <name evidence="2" type="ORF">DUPY_23650</name>
</gene>
<evidence type="ECO:0000313" key="3">
    <source>
        <dbReference type="Proteomes" id="UP000175989"/>
    </source>
</evidence>
<feature type="transmembrane region" description="Helical" evidence="1">
    <location>
        <begin position="35"/>
        <end position="63"/>
    </location>
</feature>
<reference evidence="3" key="1">
    <citation type="journal article" date="2016" name="Front. Microbiol.">
        <title>Molecular Keys to the Janthinobacterium and Duganella spp. Interaction with the Plant Pathogen Fusarium graminearum.</title>
        <authorList>
            <person name="Haack F.S."/>
            <person name="Poehlein A."/>
            <person name="Kroger C."/>
            <person name="Voigt C.A."/>
            <person name="Piepenbring M."/>
            <person name="Bode H.B."/>
            <person name="Daniel R."/>
            <person name="Schafer W."/>
            <person name="Streit W.R."/>
        </authorList>
    </citation>
    <scope>NUCLEOTIDE SEQUENCE [LARGE SCALE GENOMIC DNA]</scope>
    <source>
        <strain evidence="3">T54</strain>
    </source>
</reference>
<dbReference type="Proteomes" id="UP000175989">
    <property type="component" value="Unassembled WGS sequence"/>
</dbReference>
<comment type="caution">
    <text evidence="2">The sequence shown here is derived from an EMBL/GenBank/DDBJ whole genome shotgun (WGS) entry which is preliminary data.</text>
</comment>
<sequence length="65" mass="7245">MDKKPASFLYSLKAVVWSFFGLRRKSDFDNDDARLNPVHIVIAALIAVALFIGLLILAVQWAVAK</sequence>